<feature type="transmembrane region" description="Helical" evidence="2">
    <location>
        <begin position="59"/>
        <end position="81"/>
    </location>
</feature>
<keyword evidence="2" id="KW-0812">Transmembrane</keyword>
<evidence type="ECO:0000256" key="1">
    <source>
        <dbReference type="ARBA" id="ARBA00007085"/>
    </source>
</evidence>
<dbReference type="SUPFAM" id="SSF57095">
    <property type="entry name" value="Scorpion toxin-like"/>
    <property type="match status" value="1"/>
</dbReference>
<dbReference type="Proteomes" id="UP001194696">
    <property type="component" value="Unassembled WGS sequence"/>
</dbReference>
<comment type="caution">
    <text evidence="3">The sequence shown here is derived from an EMBL/GenBank/DDBJ whole genome shotgun (WGS) entry which is preliminary data.</text>
</comment>
<evidence type="ECO:0000256" key="2">
    <source>
        <dbReference type="SAM" id="Phobius"/>
    </source>
</evidence>
<keyword evidence="2" id="KW-1133">Transmembrane helix</keyword>
<evidence type="ECO:0000313" key="4">
    <source>
        <dbReference type="Proteomes" id="UP001194696"/>
    </source>
</evidence>
<comment type="similarity">
    <text evidence="1">Belongs to the invertebrate defensin family.</text>
</comment>
<reference evidence="3 4" key="1">
    <citation type="journal article" date="2020" name="Fungal Divers.">
        <title>Resolving the Mortierellaceae phylogeny through synthesis of multi-gene phylogenetics and phylogenomics.</title>
        <authorList>
            <person name="Vandepol N."/>
            <person name="Liber J."/>
            <person name="Desiro A."/>
            <person name="Na H."/>
            <person name="Kennedy M."/>
            <person name="Barry K."/>
            <person name="Grigoriev I.V."/>
            <person name="Miller A.N."/>
            <person name="O'Donnell K."/>
            <person name="Stajich J.E."/>
            <person name="Bonito G."/>
        </authorList>
    </citation>
    <scope>NUCLEOTIDE SEQUENCE [LARGE SCALE GENOMIC DNA]</scope>
    <source>
        <strain evidence="3 4">AD045</strain>
    </source>
</reference>
<organism evidence="3 4">
    <name type="scientific">Linnemannia gamsii</name>
    <dbReference type="NCBI Taxonomy" id="64522"/>
    <lineage>
        <taxon>Eukaryota</taxon>
        <taxon>Fungi</taxon>
        <taxon>Fungi incertae sedis</taxon>
        <taxon>Mucoromycota</taxon>
        <taxon>Mortierellomycotina</taxon>
        <taxon>Mortierellomycetes</taxon>
        <taxon>Mortierellales</taxon>
        <taxon>Mortierellaceae</taxon>
        <taxon>Linnemannia</taxon>
    </lineage>
</organism>
<protein>
    <recommendedName>
        <fullName evidence="5">Defensin</fullName>
    </recommendedName>
</protein>
<evidence type="ECO:0000313" key="3">
    <source>
        <dbReference type="EMBL" id="KAG0295547.1"/>
    </source>
</evidence>
<name>A0ABQ7KD06_9FUNG</name>
<sequence length="134" mass="14133">MCKSNNYKFAASAASAASTTASATVSAMSGTRTVLRSKPSSPSSYRTRYQKSTLSKSSLILTLVIFTMVLLSAFATTAAAAPTISRSEDDSNSASIYGCPSPQACEAHCETMMNSKGYCGEYPRRSCFCTLSSV</sequence>
<accession>A0ABQ7KD06</accession>
<dbReference type="EMBL" id="JAAAIM010000081">
    <property type="protein sequence ID" value="KAG0295547.1"/>
    <property type="molecule type" value="Genomic_DNA"/>
</dbReference>
<dbReference type="InterPro" id="IPR036574">
    <property type="entry name" value="Scorpion_toxin-like_sf"/>
</dbReference>
<keyword evidence="2" id="KW-0472">Membrane</keyword>
<evidence type="ECO:0008006" key="5">
    <source>
        <dbReference type="Google" id="ProtNLM"/>
    </source>
</evidence>
<keyword evidence="4" id="KW-1185">Reference proteome</keyword>
<proteinExistence type="inferred from homology"/>
<gene>
    <name evidence="3" type="ORF">BGZ96_011497</name>
</gene>